<keyword evidence="15 33" id="KW-0053">Apoptosis</keyword>
<feature type="short sequence motif" description="YXXL motif; contains endocytosis signal" evidence="33">
    <location>
        <begin position="708"/>
        <end position="711"/>
    </location>
</feature>
<evidence type="ECO:0000256" key="10">
    <source>
        <dbReference type="ARBA" id="ARBA00022570"/>
    </source>
</evidence>
<dbReference type="GO" id="GO:0075512">
    <property type="term" value="P:clathrin-dependent endocytosis of virus by host cell"/>
    <property type="evidence" value="ECO:0007669"/>
    <property type="project" value="UniProtKB-UniRule"/>
</dbReference>
<dbReference type="GO" id="GO:1903908">
    <property type="term" value="P:positive regulation of plasma membrane raft polarization"/>
    <property type="evidence" value="ECO:0007669"/>
    <property type="project" value="UniProtKB-UniRule"/>
</dbReference>
<sequence length="852" mass="97111">MRVMGIRKNYQHLWRWGTMLLGMLMICSAAEKLWVTVYYGVPVWKEATTTLFCASDAKAYDTEVHNMWATHACVPTDPNPQEVVLGNVTENFNMWKNNMVEQMHEDIISLWDQSLKPCVKLTPLCVTLNCTNLNNTRSNTSSTTEGGEIKNCSFNITTSIRTKVKDYALFYDLDIVPIDKNNTSYRLIECNTSVITQACPKISFEPIPIHYCTPAGFAILKCNNKTFKGTGPCTNVSTVQCTHGIRPVVSTQLLLNGSLAEEEVVIRSSNFTDNAKIIIVQLNESVEINCTRPNNNTRKSIHLGLGRAWYTTGQIIGDIRQAHCNISRTKWNNTLKQITEKLREQFGNKTIIFEQSSGGDPEIKMHSFNCGGEFFYCNTSQLFNSIWNTTSTWDNTSNWNDTTENNTITLPCRIKQIVNMWQEIGKAMYAPPIEGQISCSSNITGLLLTRDGGINESGTTETFRPEGGDMRDNWRSELYKYKVVKIEPLGVAPTRAKRRVVQREKRAVGTIGAMFLGFLGAAGSTMGAASVTLTVQARQLLSGIVQQQRNLLMAIEAQQHLLQLTVWGIKQLQARVLAVERYLKDQQLLGIWGCSGKLICTTAVPWNVSWSNKSLSEIWDNMTWMEWEREIDNYTREIYTLIEESQNQQEKNELELLELDKWASLWNWFDITKWLWYIKIFIMIVGGLVGLRIVFAVLSIVNKVRQGYSPLSLQTHFPTQRGRGRPEGIEEEGGERDRDRSEPLVNGFLTLFWGDLQNLCLFSYHRLRDLLLIVTRIVELLGRRGWEALRYWWNLLQYWIQELKNSAISLLNATAIAVAEGTDRVIEVVQRAYRAILNIPTRIRQGLERALL</sequence>
<dbReference type="GO" id="GO:0052031">
    <property type="term" value="P:symbiont-mediated perturbation of host defense response"/>
    <property type="evidence" value="ECO:0007669"/>
    <property type="project" value="UniProtKB-UniRule"/>
</dbReference>
<feature type="disulfide bond" evidence="33">
    <location>
        <begin position="53"/>
        <end position="73"/>
    </location>
</feature>
<keyword evidence="30 33" id="KW-0449">Lipoprotein</keyword>
<keyword evidence="29 33" id="KW-0899">Viral immunoevasion</keyword>
<dbReference type="SUPFAM" id="SSF56502">
    <property type="entry name" value="gp120 core"/>
    <property type="match status" value="2"/>
</dbReference>
<dbReference type="GO" id="GO:0005198">
    <property type="term" value="F:structural molecule activity"/>
    <property type="evidence" value="ECO:0007669"/>
    <property type="project" value="UniProtKB-UniRule"/>
</dbReference>
<evidence type="ECO:0000256" key="18">
    <source>
        <dbReference type="ARBA" id="ARBA00022844"/>
    </source>
</evidence>
<dbReference type="EMBL" id="KX693060">
    <property type="protein sequence ID" value="AOK87426.1"/>
    <property type="molecule type" value="Genomic_DNA"/>
</dbReference>
<dbReference type="FunFam" id="1.10.287.210:FF:000001">
    <property type="entry name" value="Envelope glycoprotein gp160"/>
    <property type="match status" value="1"/>
</dbReference>
<dbReference type="GO" id="GO:0019064">
    <property type="term" value="P:fusion of virus membrane with host plasma membrane"/>
    <property type="evidence" value="ECO:0007669"/>
    <property type="project" value="UniProtKB-UniRule"/>
</dbReference>
<feature type="site" description="Cleavage; by host furin" evidence="33">
    <location>
        <begin position="506"/>
        <end position="507"/>
    </location>
</feature>
<evidence type="ECO:0000256" key="16">
    <source>
        <dbReference type="ARBA" id="ARBA00022729"/>
    </source>
</evidence>
<dbReference type="Gene3D" id="1.10.287.210">
    <property type="match status" value="1"/>
</dbReference>
<dbReference type="GO" id="GO:0016020">
    <property type="term" value="C:membrane"/>
    <property type="evidence" value="ECO:0007669"/>
    <property type="project" value="UniProtKB-UniRule"/>
</dbReference>
<dbReference type="Pfam" id="PF00516">
    <property type="entry name" value="GP120"/>
    <property type="match status" value="1"/>
</dbReference>
<keyword evidence="23 33" id="KW-1039">Host endosome</keyword>
<keyword evidence="18 33" id="KW-0946">Virion</keyword>
<evidence type="ECO:0000256" key="3">
    <source>
        <dbReference type="ARBA" id="ARBA00004505"/>
    </source>
</evidence>
<evidence type="ECO:0000256" key="35">
    <source>
        <dbReference type="SAM" id="MobiDB-lite"/>
    </source>
</evidence>
<dbReference type="GO" id="GO:0055036">
    <property type="term" value="C:virion membrane"/>
    <property type="evidence" value="ECO:0007669"/>
    <property type="project" value="UniProtKB-SubCell"/>
</dbReference>
<evidence type="ECO:0000256" key="9">
    <source>
        <dbReference type="ARBA" id="ARBA00022511"/>
    </source>
</evidence>
<evidence type="ECO:0000256" key="28">
    <source>
        <dbReference type="ARBA" id="ARBA00023180"/>
    </source>
</evidence>
<evidence type="ECO:0000256" key="29">
    <source>
        <dbReference type="ARBA" id="ARBA00023280"/>
    </source>
</evidence>
<keyword evidence="24 33" id="KW-0175">Coiled coil</keyword>
<dbReference type="Gene3D" id="1.20.5.490">
    <property type="entry name" value="Single helix bin"/>
    <property type="match status" value="1"/>
</dbReference>
<comment type="domain">
    <text evidence="33">The YXXL motif is involved in determining the exact site of viral release at the surface of infected mononuclear cells and promotes endocytosis. YXXL and di-leucine endocytosis motifs interact directly or indirectly with the clathrin adapter complexes, opperate independently, and their activities are not additive.</text>
</comment>
<comment type="domain">
    <text evidence="33">Some of the most genetically diverse regions of the viral genome are present in Env. They are called variable regions 1 through 5 (V1 through V5). Coreceptor usage of gp120 is determined mainly by the primary structure of the third variable region (V3) in the outer domain of gp120. The sequence of V3 determines which coreceptor, CCR5 and/or CXCR4 (corresponding to R5/macrophage, X4/T cell and R5X4/T cell and macrophage tropism), is used to trigger the fusion potential of the Env complex, and hence which cells the virus can infect. Binding to CCR5 involves a region adjacent in addition to V3.</text>
</comment>
<feature type="coiled-coil region" evidence="33">
    <location>
        <begin position="629"/>
        <end position="663"/>
    </location>
</feature>
<keyword evidence="27 33" id="KW-1015">Disulfide bond</keyword>
<comment type="domain">
    <text evidence="33">The membrane proximal external region (MPER) present in gp41 is a tryptophan-rich region recognized by the antibodies 2F5, Z13, and 4E10. MPER seems to play a role in fusion.</text>
</comment>
<evidence type="ECO:0000259" key="36">
    <source>
        <dbReference type="Pfam" id="PF00516"/>
    </source>
</evidence>
<dbReference type="GO" id="GO:0019062">
    <property type="term" value="P:virion attachment to host cell"/>
    <property type="evidence" value="ECO:0007669"/>
    <property type="project" value="UniProtKB-UniRule"/>
</dbReference>
<dbReference type="FunFam" id="1.20.5.490:FF:000001">
    <property type="entry name" value="Envelope glycoprotein gp160"/>
    <property type="match status" value="1"/>
</dbReference>
<evidence type="ECO:0000256" key="5">
    <source>
        <dbReference type="ARBA" id="ARBA00004578"/>
    </source>
</evidence>
<keyword evidence="16 33" id="KW-0732">Signal</keyword>
<comment type="subunit">
    <text evidence="32">The mature envelope protein (Env) consists of a homotrimer of non-covalently associated gp120-gp41 heterodimers. The resulting complex protrudes from the virus surface as a spike. There seems to be as few as 10 spikes on the average virion. Interacts with host CD4, CCR5 and CXCR4. Gp120 also interacts with the C-type lectins CD209/DC-SIGN and CLEC4M/DC-SIGNR (collectively referred to as DC-SIGN(R)). Gp120 and gp41 interact with GalCer. Gp120 interacts with host ITGA4/ITGB7 complex; on CD4+ T-cells, this interaction results in rapid activation of integrin ITGAL/LFA-1, which facilitates efficient cell-to-cell spreading of HIV-1. Gp120 interacts with cell-associated heparan sulfate; this interaction increases virus infectivity on permissive cells and may be involved in infection of CD4- cells.</text>
</comment>
<feature type="topological domain" description="Cytoplasmic" evidence="33">
    <location>
        <begin position="702"/>
        <end position="852"/>
    </location>
</feature>
<feature type="disulfide bond" evidence="33">
    <location>
        <begin position="594"/>
        <end position="600"/>
    </location>
</feature>
<dbReference type="EMBL" id="KX693054">
    <property type="protein sequence ID" value="AOK87420.1"/>
    <property type="molecule type" value="Genomic_DNA"/>
</dbReference>
<evidence type="ECO:0000256" key="6">
    <source>
        <dbReference type="ARBA" id="ARBA00004650"/>
    </source>
</evidence>
<evidence type="ECO:0000256" key="1">
    <source>
        <dbReference type="ARBA" id="ARBA00004402"/>
    </source>
</evidence>
<evidence type="ECO:0000256" key="23">
    <source>
        <dbReference type="ARBA" id="ARBA00023046"/>
    </source>
</evidence>
<evidence type="ECO:0000256" key="8">
    <source>
        <dbReference type="ARBA" id="ARBA00022510"/>
    </source>
</evidence>
<evidence type="ECO:0000256" key="33">
    <source>
        <dbReference type="HAMAP-Rule" id="MF_04083"/>
    </source>
</evidence>
<feature type="domain" description="Human immunodeficiency virus 1 envelope glycoprotein Gp120" evidence="36">
    <location>
        <begin position="139"/>
        <end position="506"/>
    </location>
</feature>
<dbReference type="InterPro" id="IPR037527">
    <property type="entry name" value="Gp160"/>
</dbReference>
<keyword evidence="25 33" id="KW-0472">Membrane</keyword>
<keyword evidence="20 33" id="KW-0261">Viral envelope protein</keyword>
<evidence type="ECO:0000313" key="39">
    <source>
        <dbReference type="EMBL" id="AOK87426.1"/>
    </source>
</evidence>
<evidence type="ECO:0000256" key="21">
    <source>
        <dbReference type="ARBA" id="ARBA00022890"/>
    </source>
</evidence>
<comment type="PTM">
    <text evidence="33">Specific enzymatic cleavages in vivo yield mature proteins. Envelope glycoproteins are synthesized as a inactive precursor that is heavily N-glycosylated and processed likely by host cell furin in the Golgi to yield the mature SU and TM proteins. The cleavage site between SU and TM requires the minimal sequence [KR]-X-[KR]-R. About 2 of the 9 disulfide bonds of gp41 are reduced by P4HB/PDI, following binding to CD4 receptor.</text>
</comment>
<evidence type="ECO:0000256" key="15">
    <source>
        <dbReference type="ARBA" id="ARBA00022703"/>
    </source>
</evidence>
<evidence type="ECO:0000256" key="27">
    <source>
        <dbReference type="ARBA" id="ARBA00023157"/>
    </source>
</evidence>
<feature type="transmembrane region" description="Helical" evidence="34">
    <location>
        <begin position="674"/>
        <end position="701"/>
    </location>
</feature>
<keyword evidence="12 33" id="KW-1162">Viral penetration into host cytoplasm</keyword>
<feature type="chain" id="PRO_5042624472" description="Transmembrane protein gp41" evidence="33">
    <location>
        <begin position="507"/>
        <end position="852"/>
    </location>
</feature>
<evidence type="ECO:0000256" key="24">
    <source>
        <dbReference type="ARBA" id="ARBA00023054"/>
    </source>
</evidence>
<keyword evidence="8 33" id="KW-1170">Fusion of virus membrane with host endosomal membrane</keyword>
<feature type="short sequence motif" description="Di-leucine internalization motif" evidence="33">
    <location>
        <begin position="851"/>
        <end position="852"/>
    </location>
</feature>
<comment type="PTM">
    <text evidence="33">Highly glycosylated by host. The high number of glycan on the protein is reffered to as 'glycan shield' because it contributes to hide protein sequence from adaptive immune system.</text>
</comment>
<evidence type="ECO:0000256" key="4">
    <source>
        <dbReference type="ARBA" id="ARBA00004563"/>
    </source>
</evidence>
<evidence type="ECO:0000256" key="31">
    <source>
        <dbReference type="ARBA" id="ARBA00023296"/>
    </source>
</evidence>
<keyword evidence="11 33" id="KW-0945">Host-virus interaction</keyword>
<evidence type="ECO:0000259" key="37">
    <source>
        <dbReference type="Pfam" id="PF00517"/>
    </source>
</evidence>
<comment type="caution">
    <text evidence="33">Lacks conserved residue(s) required for the propagation of feature annotation.</text>
</comment>
<evidence type="ECO:0000256" key="12">
    <source>
        <dbReference type="ARBA" id="ARBA00022595"/>
    </source>
</evidence>
<dbReference type="GO" id="GO:0019031">
    <property type="term" value="C:viral envelope"/>
    <property type="evidence" value="ECO:0007669"/>
    <property type="project" value="UniProtKB-KW"/>
</dbReference>
<keyword evidence="9 33" id="KW-1032">Host cell membrane</keyword>
<dbReference type="InterPro" id="IPR000777">
    <property type="entry name" value="HIV1_Gp120"/>
</dbReference>
<feature type="chain" id="PRO_5042624473" description="Envelope glycoprotein gp160" evidence="33">
    <location>
        <begin position="32"/>
        <end position="852"/>
    </location>
</feature>
<keyword evidence="17 33" id="KW-1161">Viral attachment to host cell</keyword>
<comment type="subcellular location">
    <molecule>Surface protein gp120</molecule>
    <subcellularLocation>
        <location evidence="33">Virion membrane</location>
        <topology evidence="33">Peripheral membrane protein</topology>
    </subcellularLocation>
    <subcellularLocation>
        <location evidence="33">Host cell membrane</location>
        <topology evidence="33">Peripheral membrane protein</topology>
    </subcellularLocation>
    <subcellularLocation>
        <location evidence="33">Host endosome membrane</location>
        <topology evidence="33">Single-pass type I membrane protein</topology>
    </subcellularLocation>
    <text evidence="33">The surface protein is not anchored to the viral envelope, but associates with the extravirion surface through its binding to TM. It is probably concentrated at the site of budding and incorporated into the virions possibly by contacts between the cytoplasmic tail of Env and the N-terminus of Gag.</text>
</comment>
<keyword evidence="31 33" id="KW-1160">Virus entry into host cell</keyword>
<feature type="region of interest" description="Immunosuppression" evidence="33">
    <location>
        <begin position="570"/>
        <end position="588"/>
    </location>
</feature>
<protein>
    <recommendedName>
        <fullName evidence="33">Envelope glycoprotein gp160</fullName>
    </recommendedName>
    <alternativeName>
        <fullName evidence="33">Env polyprotein</fullName>
    </alternativeName>
    <component>
        <recommendedName>
            <fullName evidence="33">Surface protein gp120</fullName>
            <shortName evidence="33">SU</shortName>
        </recommendedName>
        <alternativeName>
            <fullName evidence="33">Glycoprotein 120</fullName>
            <shortName evidence="33">gp120</shortName>
        </alternativeName>
    </component>
    <component>
        <recommendedName>
            <fullName evidence="33">Transmembrane protein gp41</fullName>
            <shortName evidence="33">TM</shortName>
        </recommendedName>
        <alternativeName>
            <fullName evidence="33">Glycoprotein 41</fullName>
            <shortName evidence="33">gp41</shortName>
        </alternativeName>
    </component>
</protein>
<evidence type="ECO:0000256" key="34">
    <source>
        <dbReference type="RuleBase" id="RU363095"/>
    </source>
</evidence>
<evidence type="ECO:0000256" key="19">
    <source>
        <dbReference type="ARBA" id="ARBA00022870"/>
    </source>
</evidence>
<organismHost>
    <name type="scientific">Homo sapiens</name>
    <name type="common">Human</name>
    <dbReference type="NCBI Taxonomy" id="9606"/>
</organismHost>
<evidence type="ECO:0000256" key="2">
    <source>
        <dbReference type="ARBA" id="ARBA00004433"/>
    </source>
</evidence>
<accession>A0A1C8Z1A8</accession>
<dbReference type="InterPro" id="IPR000328">
    <property type="entry name" value="GP41-like"/>
</dbReference>
<comment type="miscellaneous">
    <text evidence="33">Inhibitors targeting HIV-1 viral envelope proteins are used as antiretroviral drugs. Attachment of virions to the cell surface via non-specific interactions and CD4 binding can be blocked by inhibitors that include cyanovirin-N, cyclotriazadisulfonamide analogs, PRO 2000, TNX 355 and PRO 542. In addition, BMS 806 can block CD4-induced conformational changes. Env interactions with the coreceptor molecules can be targeted by CCR5 antagonists including SCH-D, maraviroc (UK 427857) and aplaviroc (GW 873140), and the CXCR4 antagonist AMD 070. Fusion of viral and cellular membranes can be inhibited by peptides such as enfuvirtide and tifuvirtide (T 1249). Resistance to inhibitors associated with mutations in Env are observed. Most of the time, single mutations confer only a modest reduction in drug susceptibility. Combination of several mutations is usually required to develop a high-level drug resistance.</text>
</comment>
<dbReference type="GO" id="GO:1903911">
    <property type="term" value="P:positive regulation of receptor clustering"/>
    <property type="evidence" value="ECO:0007669"/>
    <property type="project" value="UniProtKB-UniRule"/>
</dbReference>
<keyword evidence="19 33" id="KW-1043">Host membrane</keyword>
<gene>
    <name evidence="33 39" type="primary">env</name>
</gene>
<comment type="PTM">
    <text evidence="33">Palmitoylation of the transmembrane protein and of Env polyprotein (prior to its proteolytic cleavage) is essential for their association with host cell membrane lipid rafts. Palmitoylation is therefore required for envelope trafficking to classical lipid rafts, but not for viral replication.</text>
</comment>
<organism evidence="39">
    <name type="scientific">Human immunodeficiency virus type 1</name>
    <name type="common">HIV-1</name>
    <dbReference type="NCBI Taxonomy" id="11676"/>
    <lineage>
        <taxon>Viruses</taxon>
        <taxon>Riboviria</taxon>
        <taxon>Pararnavirae</taxon>
        <taxon>Artverviricota</taxon>
        <taxon>Revtraviricetes</taxon>
        <taxon>Ortervirales</taxon>
        <taxon>Retroviridae</taxon>
        <taxon>Orthoretrovirinae</taxon>
        <taxon>Lentivirus</taxon>
        <taxon>Lentivirus humimdef1</taxon>
    </lineage>
</organism>
<dbReference type="Pfam" id="PF00517">
    <property type="entry name" value="GP41"/>
    <property type="match status" value="1"/>
</dbReference>
<dbReference type="SUPFAM" id="SSF58069">
    <property type="entry name" value="Virus ectodomain"/>
    <property type="match status" value="1"/>
</dbReference>
<feature type="lipid moiety-binding region" description="S-palmitoyl cysteine; by host" evidence="33">
    <location>
        <position position="760"/>
    </location>
</feature>
<keyword evidence="10 33" id="KW-1165">Clathrin-mediated endocytosis of virus by host</keyword>
<feature type="disulfide bond" evidence="33">
    <location>
        <begin position="222"/>
        <end position="233"/>
    </location>
</feature>
<evidence type="ECO:0000256" key="30">
    <source>
        <dbReference type="ARBA" id="ARBA00023288"/>
    </source>
</evidence>
<feature type="region of interest" description="CD4-binding loop" evidence="33">
    <location>
        <begin position="356"/>
        <end position="366"/>
    </location>
</feature>
<comment type="subcellular location">
    <subcellularLocation>
        <location evidence="3">Host cell membrane</location>
        <topology evidence="3">Peripheral membrane protein</topology>
    </subcellularLocation>
    <subcellularLocation>
        <location evidence="1">Host cell membrane</location>
        <topology evidence="1">Single-pass type I membrane protein</topology>
    </subcellularLocation>
    <subcellularLocation>
        <location evidence="2">Host endosome membrane</location>
        <topology evidence="2">Peripheral membrane protein</topology>
    </subcellularLocation>
    <subcellularLocation>
        <location evidence="5">Host endosome membrane</location>
        <topology evidence="5">Single-pass type I membrane protein</topology>
    </subcellularLocation>
    <subcellularLocation>
        <location evidence="6">Virion membrane</location>
        <topology evidence="6">Peripheral membrane protein</topology>
    </subcellularLocation>
    <subcellularLocation>
        <location evidence="4">Virion membrane</location>
        <topology evidence="4">Single-pass type I membrane protein</topology>
    </subcellularLocation>
</comment>
<proteinExistence type="inferred from homology"/>
<evidence type="ECO:0000313" key="38">
    <source>
        <dbReference type="EMBL" id="AOK87420.1"/>
    </source>
</evidence>
<dbReference type="InterPro" id="IPR036377">
    <property type="entry name" value="Gp120_core_sf"/>
</dbReference>
<comment type="domain">
    <text evidence="33 34">The 17 amino acids long immunosuppressive region is present in many retroviral envelope proteins. Synthetic peptides derived from this relatively conserved sequence inhibit immune function in vitro and in vivo.</text>
</comment>
<keyword evidence="14 33" id="KW-0812">Transmembrane</keyword>
<comment type="function">
    <text evidence="33">Surface protein gp120: Attaches the virus to the host lymphoid cell by binding to the primary receptor CD4. This interaction induces a structural rearrangement creating a high affinity binding site for a chemokine coreceptor like CXCR4 and/or CCR5. Acts as a ligand for CD209/DC-SIGN and CLEC4M/DC-SIGNR, which are respectively found on dendritic cells (DCs), and on endothelial cells of liver sinusoids and lymph node sinuses. These interactions allow capture of viral particles at mucosal surfaces by these cells and subsequent transmission to permissive cells. HIV subverts the migration properties of dendritic cells to gain access to CD4+ T-cells in lymph nodes. Virus transmission to permissive T-cells occurs either in trans (without DCs infection, through viral capture and transmission), or in cis (following DCs productive infection, through the usual CD4-gp120 interaction), thereby inducing a robust infection. In trans infection, bound virions remain infectious over days and it is proposed that they are not degraded, but protected in non-lysosomal acidic organelles within the DCs close to the cell membrane thus contributing to the viral infectious potential during DCs' migration from the periphery to the lymphoid tissues. On arrival at lymphoid tissues, intact virions recycle back to DCs' cell surface allowing virus transmission to CD4+ T-cells.</text>
</comment>
<dbReference type="Gene3D" id="2.170.40.20">
    <property type="entry name" value="Human immunodeficiency virus 1, Gp160, envelope glycoprotein"/>
    <property type="match status" value="2"/>
</dbReference>
<dbReference type="FunFam" id="2.170.40.20:FF:000001">
    <property type="entry name" value="Envelope glycoprotein gp160"/>
    <property type="match status" value="1"/>
</dbReference>
<dbReference type="GO" id="GO:0020002">
    <property type="term" value="C:host cell plasma membrane"/>
    <property type="evidence" value="ECO:0007669"/>
    <property type="project" value="UniProtKB-SubCell"/>
</dbReference>
<evidence type="ECO:0000256" key="11">
    <source>
        <dbReference type="ARBA" id="ARBA00022581"/>
    </source>
</evidence>
<evidence type="ECO:0000256" key="26">
    <source>
        <dbReference type="ARBA" id="ARBA00023139"/>
    </source>
</evidence>
<dbReference type="FunFam" id="2.170.40.20:FF:000003">
    <property type="entry name" value="Envelope glycoprotein gp160"/>
    <property type="match status" value="1"/>
</dbReference>
<keyword evidence="26 33" id="KW-0564">Palmitate</keyword>
<evidence type="ECO:0000256" key="7">
    <source>
        <dbReference type="ARBA" id="ARBA00022506"/>
    </source>
</evidence>
<evidence type="ECO:0000256" key="13">
    <source>
        <dbReference type="ARBA" id="ARBA00022685"/>
    </source>
</evidence>
<keyword evidence="21 33" id="KW-1164">Virus endocytosis by host</keyword>
<evidence type="ECO:0000256" key="25">
    <source>
        <dbReference type="ARBA" id="ARBA00023136"/>
    </source>
</evidence>
<dbReference type="GO" id="GO:0039654">
    <property type="term" value="P:fusion of virus membrane with host endosome membrane"/>
    <property type="evidence" value="ECO:0007669"/>
    <property type="project" value="UniProtKB-UniRule"/>
</dbReference>
<comment type="domain">
    <text evidence="33">The CD4-binding region is targeted by the antibody b12.</text>
</comment>
<comment type="function">
    <text evidence="33">Envelope glycoprotein gp160: Oligomerizes in the host endoplasmic reticulum into predominantly trimers. In a second time, gp160 transits in the host Golgi, where glycosylation is completed. The precursor is then proteolytically cleaved in the trans-Golgi and thereby activated by cellular furin or furin-like proteases to produce gp120 and gp41.</text>
</comment>
<keyword evidence="28 33" id="KW-0325">Glycoprotein</keyword>
<dbReference type="GO" id="GO:0019082">
    <property type="term" value="P:viral protein processing"/>
    <property type="evidence" value="ECO:0007669"/>
    <property type="project" value="UniProtKB-UniRule"/>
</dbReference>
<reference evidence="39" key="1">
    <citation type="submission" date="2016-08" db="EMBL/GenBank/DDBJ databases">
        <title>Escape from humoral immunity is associated with treatment failure in HIV-1-infected patients receiving long-term antiretroviral therapy: implication for predicting treatment outcome and designing individual therapeutic regimen.</title>
        <authorList>
            <person name="Ouyang Y."/>
            <person name="Yin Q."/>
            <person name="Li Z."/>
            <person name="Ma L."/>
        </authorList>
    </citation>
    <scope>NUCLEOTIDE SEQUENCE</scope>
    <source>
        <strain evidence="38">2124-0-1</strain>
        <strain evidence="39">2124-0-4</strain>
    </source>
</reference>
<comment type="subunit">
    <text evidence="33">The mature envelope protein (Env) consists of a homotrimer of non-covalently associated gp120-gp41 heterodimers. The resulting complex protrudes from the virus surface as a spike. There seems to be as few as 10 spikes on the average virion. Surface protein gp120 interacts with host CD4, CCR5 and CXCR4. Gp120 also interacts with the C-type lectins CD209/DC-SIGN and CLEC4M/DC-SIGNR (collectively referred to as DC-SIGN(R)). Gp120 and gp41 interact with GalCer. Gp120 interacts with host ITGA4/ITGB7 complex; on CD4+ T-cells, this interaction results in rapid activation of integrin ITGAL/LFA-1, which facilitates efficient cell-to-cell spreading of HIV-1. Gp120 interacts with cell-associated heparan sulfate; this interaction increases virus infectivity on permissive cells and may be involved in infection of CD4- cells.</text>
</comment>
<feature type="region of interest" description="MPER; binding to GalCer" evidence="33">
    <location>
        <begin position="658"/>
        <end position="679"/>
    </location>
</feature>
<evidence type="ECO:0000256" key="14">
    <source>
        <dbReference type="ARBA" id="ARBA00022692"/>
    </source>
</evidence>
<feature type="domain" description="Retroviral envelope protein GP41-like" evidence="37">
    <location>
        <begin position="526"/>
        <end position="714"/>
    </location>
</feature>
<keyword evidence="7 33" id="KW-1168">Fusion of virus membrane with host membrane</keyword>
<evidence type="ECO:0000256" key="22">
    <source>
        <dbReference type="ARBA" id="ARBA00022989"/>
    </source>
</evidence>
<comment type="subcellular location">
    <molecule>Transmembrane protein gp41</molecule>
    <subcellularLocation>
        <location evidence="33">Virion membrane</location>
        <topology evidence="33">Single-pass type I membrane protein</topology>
    </subcellularLocation>
    <subcellularLocation>
        <location evidence="33">Host cell membrane</location>
        <topology evidence="33">Single-pass type I membrane protein</topology>
    </subcellularLocation>
    <subcellularLocation>
        <location evidence="33">Host endosome membrane</location>
        <topology evidence="33">Single-pass type I membrane protein</topology>
    </subcellularLocation>
    <text evidence="33">It is probably concentrated at the site of budding and incorporated into the virions possibly by contacts between the cytoplasmic tail of Env and the N-terminus of Gag.</text>
</comment>
<name>A0A1C8Z1A8_HV1</name>
<feature type="region of interest" description="Disordered" evidence="35">
    <location>
        <begin position="715"/>
        <end position="741"/>
    </location>
</feature>
<dbReference type="CDD" id="cd09909">
    <property type="entry name" value="HIV-1-like_HR1-HR2"/>
    <property type="match status" value="1"/>
</dbReference>
<evidence type="ECO:0000256" key="32">
    <source>
        <dbReference type="ARBA" id="ARBA00062028"/>
    </source>
</evidence>
<keyword evidence="22 33" id="KW-1133">Transmembrane helix</keyword>
<dbReference type="GO" id="GO:0044175">
    <property type="term" value="C:host cell endosome membrane"/>
    <property type="evidence" value="ECO:0007669"/>
    <property type="project" value="UniProtKB-SubCell"/>
</dbReference>
<evidence type="ECO:0000256" key="17">
    <source>
        <dbReference type="ARBA" id="ARBA00022804"/>
    </source>
</evidence>
<comment type="similarity">
    <text evidence="33">Belongs to the HIV-1 env protein family.</text>
</comment>
<comment type="miscellaneous">
    <text evidence="33">HIV-1 lineages are divided in three main groups, M (for Major), O (for Outlier), and N (for New, or Non-M, Non-O). The vast majority of strains found worldwide belong to the group M. Group O seems to be endemic to and largely confined to Cameroon and neighboring countries in West Central Africa, where these viruses represent a small minority of HIV-1 strains. The group N is represented by a limited number of isolates from Cameroonian persons. The group M is further subdivided in 9 clades or subtypes (A to D, F to H, J and K).</text>
</comment>
<dbReference type="HAMAP" id="MF_04083">
    <property type="entry name" value="HIV_ENV"/>
    <property type="match status" value="1"/>
</dbReference>
<evidence type="ECO:0000256" key="20">
    <source>
        <dbReference type="ARBA" id="ARBA00022879"/>
    </source>
</evidence>
<feature type="disulfide bond" evidence="33">
    <location>
        <begin position="212"/>
        <end position="241"/>
    </location>
</feature>
<comment type="function">
    <text evidence="33">Transmembrane protein gp41: Acts as a class I viral fusion protein. Under the current model, the protein has at least 3 conformational states: pre-fusion native state, pre-hairpin intermediate state, and post-fusion hairpin state. During fusion of viral and target intracellular membranes, the coiled coil regions (heptad repeats) assume a trimer-of-hairpins structure, positioning the fusion peptide in close proximity to the C-terminal region of the ectodomain. The formation of this structure appears to drive apposition and subsequent fusion of viral and target cell membranes. Complete fusion occurs in host cell endosomes and is dynamin-dependent, however some lipid transfer might occur at the plasma membrane. The virus undergoes clathrin-dependent internalization long before endosomal fusion, thus minimizing the surface exposure of conserved viral epitopes during fusion and reducing the efficacy of inhibitors targeting these epitopes. Membranes fusion leads to delivery of the nucleocapsid into the cytoplasm.</text>
</comment>
<keyword evidence="13 33" id="KW-0165">Cleavage on pair of basic residues</keyword>